<evidence type="ECO:0000256" key="4">
    <source>
        <dbReference type="ARBA" id="ARBA00022989"/>
    </source>
</evidence>
<dbReference type="InterPro" id="IPR008564">
    <property type="entry name" value="TVP23-like"/>
</dbReference>
<keyword evidence="3 6" id="KW-0812">Transmembrane</keyword>
<keyword evidence="5 6" id="KW-0472">Membrane</keyword>
<protein>
    <recommendedName>
        <fullName evidence="6">Golgi apparatus membrane protein TVP23 homolog</fullName>
    </recommendedName>
</protein>
<evidence type="ECO:0000313" key="7">
    <source>
        <dbReference type="EMBL" id="VVC25597.1"/>
    </source>
</evidence>
<accession>A0A5E4M6R1</accession>
<dbReference type="OrthoDB" id="2151161at2759"/>
<dbReference type="GO" id="GO:0016192">
    <property type="term" value="P:vesicle-mediated transport"/>
    <property type="evidence" value="ECO:0007669"/>
    <property type="project" value="TreeGrafter"/>
</dbReference>
<dbReference type="EMBL" id="CABPRJ010000016">
    <property type="protein sequence ID" value="VVC25597.1"/>
    <property type="molecule type" value="Genomic_DNA"/>
</dbReference>
<dbReference type="GO" id="GO:0000139">
    <property type="term" value="C:Golgi membrane"/>
    <property type="evidence" value="ECO:0007669"/>
    <property type="project" value="TreeGrafter"/>
</dbReference>
<feature type="transmembrane region" description="Helical" evidence="6">
    <location>
        <begin position="144"/>
        <end position="163"/>
    </location>
</feature>
<sequence>MDPHPLIDDTIPFGEEISQNPGKLPHPYVTFFHLFFRVSALVIYFFGGIFTQSFITLFVLIILLLSMDFWTVKNITGRIMVGLRWWNYVDDDGVSHWVYESRKGLVQHRVNPTESRIFWAGLWSVTAVWVLFFIICFFSINFKWLLLVSIALTLNIANLYGYIKCKGGNQNSTGISTMASSFLFQNIGKVRETMSSLNNSPTSPIMKPTGIV</sequence>
<keyword evidence="4 6" id="KW-1133">Transmembrane helix</keyword>
<comment type="subcellular location">
    <subcellularLocation>
        <location evidence="1 6">Membrane</location>
        <topology evidence="1 6">Multi-pass membrane protein</topology>
    </subcellularLocation>
</comment>
<feature type="transmembrane region" description="Helical" evidence="6">
    <location>
        <begin position="117"/>
        <end position="137"/>
    </location>
</feature>
<dbReference type="PANTHER" id="PTHR13019:SF25">
    <property type="entry name" value="GOLGI APPARATUS MEMBRANE PROTEIN TVP23 HOMOLOG"/>
    <property type="match status" value="1"/>
</dbReference>
<evidence type="ECO:0000256" key="6">
    <source>
        <dbReference type="RuleBase" id="RU361206"/>
    </source>
</evidence>
<evidence type="ECO:0000313" key="8">
    <source>
        <dbReference type="Proteomes" id="UP000325440"/>
    </source>
</evidence>
<name>A0A5E4M6R1_9HEMI</name>
<proteinExistence type="inferred from homology"/>
<gene>
    <name evidence="7" type="ORF">CINCED_3A019013</name>
</gene>
<evidence type="ECO:0000256" key="3">
    <source>
        <dbReference type="ARBA" id="ARBA00022692"/>
    </source>
</evidence>
<evidence type="ECO:0000256" key="1">
    <source>
        <dbReference type="ARBA" id="ARBA00004141"/>
    </source>
</evidence>
<reference evidence="7 8" key="1">
    <citation type="submission" date="2019-08" db="EMBL/GenBank/DDBJ databases">
        <authorList>
            <person name="Alioto T."/>
            <person name="Alioto T."/>
            <person name="Gomez Garrido J."/>
        </authorList>
    </citation>
    <scope>NUCLEOTIDE SEQUENCE [LARGE SCALE GENOMIC DNA]</scope>
</reference>
<dbReference type="Proteomes" id="UP000325440">
    <property type="component" value="Unassembled WGS sequence"/>
</dbReference>
<keyword evidence="8" id="KW-1185">Reference proteome</keyword>
<organism evidence="7 8">
    <name type="scientific">Cinara cedri</name>
    <dbReference type="NCBI Taxonomy" id="506608"/>
    <lineage>
        <taxon>Eukaryota</taxon>
        <taxon>Metazoa</taxon>
        <taxon>Ecdysozoa</taxon>
        <taxon>Arthropoda</taxon>
        <taxon>Hexapoda</taxon>
        <taxon>Insecta</taxon>
        <taxon>Pterygota</taxon>
        <taxon>Neoptera</taxon>
        <taxon>Paraneoptera</taxon>
        <taxon>Hemiptera</taxon>
        <taxon>Sternorrhyncha</taxon>
        <taxon>Aphidomorpha</taxon>
        <taxon>Aphidoidea</taxon>
        <taxon>Aphididae</taxon>
        <taxon>Lachninae</taxon>
        <taxon>Cinara</taxon>
    </lineage>
</organism>
<dbReference type="GO" id="GO:0009306">
    <property type="term" value="P:protein secretion"/>
    <property type="evidence" value="ECO:0007669"/>
    <property type="project" value="TreeGrafter"/>
</dbReference>
<dbReference type="PANTHER" id="PTHR13019">
    <property type="entry name" value="GOLGI APPARATUS MEMBRANE PROTEIN TVP23"/>
    <property type="match status" value="1"/>
</dbReference>
<dbReference type="AlphaFoldDB" id="A0A5E4M6R1"/>
<dbReference type="Pfam" id="PF05832">
    <property type="entry name" value="DUF846"/>
    <property type="match status" value="1"/>
</dbReference>
<comment type="similarity">
    <text evidence="2 6">Belongs to the TVP23 family.</text>
</comment>
<evidence type="ECO:0000256" key="5">
    <source>
        <dbReference type="ARBA" id="ARBA00023136"/>
    </source>
</evidence>
<evidence type="ECO:0000256" key="2">
    <source>
        <dbReference type="ARBA" id="ARBA00005467"/>
    </source>
</evidence>